<feature type="signal peptide" evidence="1">
    <location>
        <begin position="1"/>
        <end position="30"/>
    </location>
</feature>
<protein>
    <submittedName>
        <fullName evidence="2">Uncharacterized protein</fullName>
    </submittedName>
</protein>
<gene>
    <name evidence="2" type="ORF">HAX54_004294</name>
</gene>
<dbReference type="Proteomes" id="UP000823775">
    <property type="component" value="Unassembled WGS sequence"/>
</dbReference>
<sequence length="89" mass="9242">ETHFFPWKFLTTSLLASAATSVALLAMSRGEGSCCGLAAALEGTCCACAVALKEGCLAPALALKEGCLTPSLAENLPVRRDQGHIYMPN</sequence>
<evidence type="ECO:0000256" key="1">
    <source>
        <dbReference type="SAM" id="SignalP"/>
    </source>
</evidence>
<keyword evidence="1" id="KW-0732">Signal</keyword>
<feature type="chain" id="PRO_5046820396" evidence="1">
    <location>
        <begin position="31"/>
        <end position="89"/>
    </location>
</feature>
<name>A0ABS8T806_DATST</name>
<dbReference type="EMBL" id="JACEIK010001198">
    <property type="protein sequence ID" value="MCD7467091.1"/>
    <property type="molecule type" value="Genomic_DNA"/>
</dbReference>
<organism evidence="2 3">
    <name type="scientific">Datura stramonium</name>
    <name type="common">Jimsonweed</name>
    <name type="synonym">Common thornapple</name>
    <dbReference type="NCBI Taxonomy" id="4076"/>
    <lineage>
        <taxon>Eukaryota</taxon>
        <taxon>Viridiplantae</taxon>
        <taxon>Streptophyta</taxon>
        <taxon>Embryophyta</taxon>
        <taxon>Tracheophyta</taxon>
        <taxon>Spermatophyta</taxon>
        <taxon>Magnoliopsida</taxon>
        <taxon>eudicotyledons</taxon>
        <taxon>Gunneridae</taxon>
        <taxon>Pentapetalae</taxon>
        <taxon>asterids</taxon>
        <taxon>lamiids</taxon>
        <taxon>Solanales</taxon>
        <taxon>Solanaceae</taxon>
        <taxon>Solanoideae</taxon>
        <taxon>Datureae</taxon>
        <taxon>Datura</taxon>
    </lineage>
</organism>
<reference evidence="2 3" key="1">
    <citation type="journal article" date="2021" name="BMC Genomics">
        <title>Datura genome reveals duplications of psychoactive alkaloid biosynthetic genes and high mutation rate following tissue culture.</title>
        <authorList>
            <person name="Rajewski A."/>
            <person name="Carter-House D."/>
            <person name="Stajich J."/>
            <person name="Litt A."/>
        </authorList>
    </citation>
    <scope>NUCLEOTIDE SEQUENCE [LARGE SCALE GENOMIC DNA]</scope>
    <source>
        <strain evidence="2">AR-01</strain>
    </source>
</reference>
<keyword evidence="3" id="KW-1185">Reference proteome</keyword>
<comment type="caution">
    <text evidence="2">The sequence shown here is derived from an EMBL/GenBank/DDBJ whole genome shotgun (WGS) entry which is preliminary data.</text>
</comment>
<proteinExistence type="predicted"/>
<evidence type="ECO:0000313" key="2">
    <source>
        <dbReference type="EMBL" id="MCD7467091.1"/>
    </source>
</evidence>
<accession>A0ABS8T806</accession>
<evidence type="ECO:0000313" key="3">
    <source>
        <dbReference type="Proteomes" id="UP000823775"/>
    </source>
</evidence>
<feature type="non-terminal residue" evidence="2">
    <location>
        <position position="1"/>
    </location>
</feature>